<keyword evidence="2 4" id="KW-0547">Nucleotide-binding</keyword>
<evidence type="ECO:0000313" key="7">
    <source>
        <dbReference type="EMBL" id="ESS73329.1"/>
    </source>
</evidence>
<dbReference type="GO" id="GO:0016740">
    <property type="term" value="F:transferase activity"/>
    <property type="evidence" value="ECO:0007669"/>
    <property type="project" value="UniProtKB-KW"/>
</dbReference>
<evidence type="ECO:0000256" key="3">
    <source>
        <dbReference type="ARBA" id="ARBA00023143"/>
    </source>
</evidence>
<proteinExistence type="inferred from homology"/>
<dbReference type="InterPro" id="IPR012349">
    <property type="entry name" value="Split_barrel_FMN-bd"/>
</dbReference>
<dbReference type="GO" id="GO:0009425">
    <property type="term" value="C:bacterial-type flagellum basal body"/>
    <property type="evidence" value="ECO:0007669"/>
    <property type="project" value="UniProtKB-SubCell"/>
</dbReference>
<dbReference type="GO" id="GO:0071973">
    <property type="term" value="P:bacterial-type flagellum-dependent cell motility"/>
    <property type="evidence" value="ECO:0007669"/>
    <property type="project" value="UniProtKB-UniRule"/>
</dbReference>
<feature type="domain" description="Type III secretion system flagellar brake protein YcgR PilZN" evidence="6">
    <location>
        <begin position="7"/>
        <end position="110"/>
    </location>
</feature>
<keyword evidence="3 4" id="KW-0975">Bacterial flagellum</keyword>
<dbReference type="GO" id="GO:0071945">
    <property type="term" value="P:regulation of bacterial-type flagellum-dependent cell motility by regulation of motor speed"/>
    <property type="evidence" value="ECO:0007669"/>
    <property type="project" value="UniProtKB-UniRule"/>
</dbReference>
<dbReference type="EMBL" id="AYLO01000025">
    <property type="protein sequence ID" value="ESS73329.1"/>
    <property type="molecule type" value="Genomic_DNA"/>
</dbReference>
<comment type="subunit">
    <text evidence="4">Monomer. Interacts with the flagellar basal bodies.</text>
</comment>
<gene>
    <name evidence="4" type="primary">ycgR</name>
    <name evidence="7" type="ORF">MGMO_25c00070</name>
</gene>
<keyword evidence="7" id="KW-0808">Transferase</keyword>
<dbReference type="InterPro" id="IPR023787">
    <property type="entry name" value="T3SS_YcgR"/>
</dbReference>
<dbReference type="Proteomes" id="UP000017842">
    <property type="component" value="Unassembled WGS sequence"/>
</dbReference>
<protein>
    <recommendedName>
        <fullName evidence="4">Flagellar brake protein YcgR</fullName>
    </recommendedName>
    <alternativeName>
        <fullName evidence="4">Cyclic di-GMP binding protein YcgR</fullName>
    </alternativeName>
</protein>
<dbReference type="InterPro" id="IPR009926">
    <property type="entry name" value="T3SS_YcgR_PilZN"/>
</dbReference>
<feature type="domain" description="PilZ" evidence="5">
    <location>
        <begin position="115"/>
        <end position="228"/>
    </location>
</feature>
<comment type="caution">
    <text evidence="7">The sequence shown here is derived from an EMBL/GenBank/DDBJ whole genome shotgun (WGS) entry which is preliminary data.</text>
</comment>
<dbReference type="AlphaFoldDB" id="V5BZS1"/>
<dbReference type="GO" id="GO:0035438">
    <property type="term" value="F:cyclic-di-GMP binding"/>
    <property type="evidence" value="ECO:0007669"/>
    <property type="project" value="UniProtKB-UniRule"/>
</dbReference>
<evidence type="ECO:0000256" key="1">
    <source>
        <dbReference type="ARBA" id="ARBA00022636"/>
    </source>
</evidence>
<dbReference type="RefSeq" id="WP_023493642.1">
    <property type="nucleotide sequence ID" value="NZ_AYLO01000025.1"/>
</dbReference>
<dbReference type="Gene3D" id="2.40.10.220">
    <property type="entry name" value="predicted glycosyltransferase like domains"/>
    <property type="match status" value="1"/>
</dbReference>
<keyword evidence="8" id="KW-1185">Reference proteome</keyword>
<name>V5BZS1_9GAMM</name>
<evidence type="ECO:0000256" key="2">
    <source>
        <dbReference type="ARBA" id="ARBA00022741"/>
    </source>
</evidence>
<accession>V5BZS1</accession>
<dbReference type="Pfam" id="PF07238">
    <property type="entry name" value="PilZ"/>
    <property type="match status" value="1"/>
</dbReference>
<dbReference type="OrthoDB" id="5572581at2"/>
<evidence type="ECO:0000256" key="4">
    <source>
        <dbReference type="HAMAP-Rule" id="MF_01457"/>
    </source>
</evidence>
<evidence type="ECO:0000313" key="8">
    <source>
        <dbReference type="Proteomes" id="UP000017842"/>
    </source>
</evidence>
<organism evidence="7 8">
    <name type="scientific">Methyloglobulus morosus KoM1</name>
    <dbReference type="NCBI Taxonomy" id="1116472"/>
    <lineage>
        <taxon>Bacteria</taxon>
        <taxon>Pseudomonadati</taxon>
        <taxon>Pseudomonadota</taxon>
        <taxon>Gammaproteobacteria</taxon>
        <taxon>Methylococcales</taxon>
        <taxon>Methylococcaceae</taxon>
        <taxon>Methyloglobulus</taxon>
    </lineage>
</organism>
<sequence>MEHESAFIIRNPAQIINKLSLLLKNKRLITVYFGDKKDSFVSTLLDVDKKDKILIFDGCKEELAEQLLSSPKIICNTEHLGAKVVFNLTDLVPINYQSKLAFTAPMPEMMRWIEHREFFRLRAPYATPSHCVLTIKDKEPVKLKLYDISLRGFSMLNTSEEISELMIPEAHFEKIKLELEGVGECVVSFEVRNKCVINSDKANSLEKIGCKFTRLAPSIEDTIQRYMLQVEREILKKKEMGTVLF</sequence>
<comment type="similarity">
    <text evidence="4">Belongs to the YcgR family.</text>
</comment>
<evidence type="ECO:0000259" key="5">
    <source>
        <dbReference type="Pfam" id="PF07238"/>
    </source>
</evidence>
<dbReference type="HAMAP" id="MF_01457">
    <property type="entry name" value="YcgR"/>
    <property type="match status" value="1"/>
</dbReference>
<reference evidence="7 8" key="1">
    <citation type="journal article" date="2013" name="Genome Announc.">
        <title>Draft Genome Sequence of the Methanotrophic Gammaproteobacterium Methyloglobulus morosus DSM 22980 Strain KoM1.</title>
        <authorList>
            <person name="Poehlein A."/>
            <person name="Deutzmann J.S."/>
            <person name="Daniel R."/>
            <person name="Simeonova D.D."/>
        </authorList>
    </citation>
    <scope>NUCLEOTIDE SEQUENCE [LARGE SCALE GENOMIC DNA]</scope>
    <source>
        <strain evidence="7 8">KoM1</strain>
    </source>
</reference>
<dbReference type="Pfam" id="PF07317">
    <property type="entry name" value="PilZN"/>
    <property type="match status" value="1"/>
</dbReference>
<comment type="subcellular location">
    <subcellularLocation>
        <location evidence="4">Bacterial flagellum basal body</location>
    </subcellularLocation>
</comment>
<evidence type="ECO:0000259" key="6">
    <source>
        <dbReference type="Pfam" id="PF07317"/>
    </source>
</evidence>
<dbReference type="STRING" id="1116472.MGMO_25c00070"/>
<comment type="function">
    <text evidence="4">Acts as a flagellar brake, regulating swimming and swarming in a bis-(3'-5') cyclic diguanylic acid (c-di-GMP)-dependent manner. Binds 1 c-di-GMP dimer per subunit. Increasing levels of c-di-GMP lead to decreased motility.</text>
</comment>
<dbReference type="InterPro" id="IPR009875">
    <property type="entry name" value="PilZ_domain"/>
</dbReference>
<dbReference type="eggNOG" id="COG5581">
    <property type="taxonomic scope" value="Bacteria"/>
</dbReference>
<keyword evidence="1 4" id="KW-0973">c-di-GMP</keyword>
<dbReference type="Gene3D" id="2.30.110.10">
    <property type="entry name" value="Electron Transport, Fmn-binding Protein, Chain A"/>
    <property type="match status" value="1"/>
</dbReference>